<dbReference type="InterPro" id="IPR002410">
    <property type="entry name" value="Peptidase_S33"/>
</dbReference>
<evidence type="ECO:0000313" key="5">
    <source>
        <dbReference type="Proteomes" id="UP000247371"/>
    </source>
</evidence>
<comment type="similarity">
    <text evidence="1">Belongs to the peptidase S33 family.</text>
</comment>
<accession>A0A2V4S1P7</accession>
<reference evidence="4 5" key="1">
    <citation type="submission" date="2017-07" db="EMBL/GenBank/DDBJ databases">
        <title>A draft genome sequence of Komagataeibacter swingsii LMG 22125.</title>
        <authorList>
            <person name="Skraban J."/>
            <person name="Cleenwerck I."/>
            <person name="Vandamme P."/>
            <person name="Trcek J."/>
        </authorList>
    </citation>
    <scope>NUCLEOTIDE SEQUENCE [LARGE SCALE GENOMIC DNA]</scope>
    <source>
        <strain evidence="4 5">LMG 22125</strain>
    </source>
</reference>
<dbReference type="GO" id="GO:0016020">
    <property type="term" value="C:membrane"/>
    <property type="evidence" value="ECO:0007669"/>
    <property type="project" value="TreeGrafter"/>
</dbReference>
<dbReference type="Pfam" id="PF00561">
    <property type="entry name" value="Abhydrolase_1"/>
    <property type="match status" value="1"/>
</dbReference>
<evidence type="ECO:0000259" key="3">
    <source>
        <dbReference type="Pfam" id="PF00561"/>
    </source>
</evidence>
<dbReference type="GO" id="GO:0006508">
    <property type="term" value="P:proteolysis"/>
    <property type="evidence" value="ECO:0007669"/>
    <property type="project" value="InterPro"/>
</dbReference>
<gene>
    <name evidence="4" type="ORF">CFR76_12155</name>
</gene>
<dbReference type="InterPro" id="IPR050266">
    <property type="entry name" value="AB_hydrolase_sf"/>
</dbReference>
<sequence length="297" mass="32817">MLIDVGQQKLFFEVIGTKLRIAKGGVSEVPTVVFVHGGPAWDHLTLRMNFEQLQDVAQLIFYDHRGLGRSDVSTPAHWTLEQWAADLHGLIKTLGLEKPIVLGQSFGGMVAQKFAIDYPDDYSAIILSATAARFNLPEIVETFGTLGGPELRETALSFFTASGVEYRDRFLRECFPYYTVSTATIGALSPFKPDVLDHFFSDAGDGRFFDYRHALAAITKPVLVLGGDKDPVISPQAVCELAACFRPGIAELEIFDNCGHGPTRDRPEVALKLLRAFIQKVVPTRRVFPEPEATESE</sequence>
<evidence type="ECO:0000256" key="2">
    <source>
        <dbReference type="ARBA" id="ARBA00022801"/>
    </source>
</evidence>
<comment type="caution">
    <text evidence="4">The sequence shown here is derived from an EMBL/GenBank/DDBJ whole genome shotgun (WGS) entry which is preliminary data.</text>
</comment>
<keyword evidence="2" id="KW-0378">Hydrolase</keyword>
<dbReference type="SUPFAM" id="SSF53474">
    <property type="entry name" value="alpha/beta-Hydrolases"/>
    <property type="match status" value="1"/>
</dbReference>
<evidence type="ECO:0000256" key="1">
    <source>
        <dbReference type="ARBA" id="ARBA00010088"/>
    </source>
</evidence>
<evidence type="ECO:0000313" key="4">
    <source>
        <dbReference type="EMBL" id="PYD69029.1"/>
    </source>
</evidence>
<dbReference type="RefSeq" id="WP_110557276.1">
    <property type="nucleotide sequence ID" value="NZ_NKUB01000016.1"/>
</dbReference>
<keyword evidence="5" id="KW-1185">Reference proteome</keyword>
<feature type="domain" description="AB hydrolase-1" evidence="3">
    <location>
        <begin position="30"/>
        <end position="260"/>
    </location>
</feature>
<dbReference type="PANTHER" id="PTHR43798:SF33">
    <property type="entry name" value="HYDROLASE, PUTATIVE (AFU_ORTHOLOGUE AFUA_2G14860)-RELATED"/>
    <property type="match status" value="1"/>
</dbReference>
<dbReference type="Proteomes" id="UP000247371">
    <property type="component" value="Unassembled WGS sequence"/>
</dbReference>
<protein>
    <recommendedName>
        <fullName evidence="3">AB hydrolase-1 domain-containing protein</fullName>
    </recommendedName>
</protein>
<dbReference type="EMBL" id="NKUB01000016">
    <property type="protein sequence ID" value="PYD69029.1"/>
    <property type="molecule type" value="Genomic_DNA"/>
</dbReference>
<proteinExistence type="inferred from homology"/>
<dbReference type="Gene3D" id="3.40.50.1820">
    <property type="entry name" value="alpha/beta hydrolase"/>
    <property type="match status" value="1"/>
</dbReference>
<dbReference type="AlphaFoldDB" id="A0A2V4S1P7"/>
<name>A0A2V4S1P7_9PROT</name>
<organism evidence="4 5">
    <name type="scientific">Komagataeibacter swingsii</name>
    <dbReference type="NCBI Taxonomy" id="215220"/>
    <lineage>
        <taxon>Bacteria</taxon>
        <taxon>Pseudomonadati</taxon>
        <taxon>Pseudomonadota</taxon>
        <taxon>Alphaproteobacteria</taxon>
        <taxon>Acetobacterales</taxon>
        <taxon>Acetobacteraceae</taxon>
        <taxon>Komagataeibacter</taxon>
    </lineage>
</organism>
<dbReference type="GO" id="GO:0008233">
    <property type="term" value="F:peptidase activity"/>
    <property type="evidence" value="ECO:0007669"/>
    <property type="project" value="InterPro"/>
</dbReference>
<dbReference type="PRINTS" id="PR00793">
    <property type="entry name" value="PROAMNOPTASE"/>
</dbReference>
<dbReference type="PRINTS" id="PR00111">
    <property type="entry name" value="ABHYDROLASE"/>
</dbReference>
<dbReference type="PANTHER" id="PTHR43798">
    <property type="entry name" value="MONOACYLGLYCEROL LIPASE"/>
    <property type="match status" value="1"/>
</dbReference>
<dbReference type="InterPro" id="IPR029058">
    <property type="entry name" value="AB_hydrolase_fold"/>
</dbReference>
<dbReference type="InterPro" id="IPR000073">
    <property type="entry name" value="AB_hydrolase_1"/>
</dbReference>